<dbReference type="CDD" id="cd16343">
    <property type="entry name" value="LMWPTP"/>
    <property type="match status" value="1"/>
</dbReference>
<accession>A0A0J6GGC3</accession>
<dbReference type="AlphaFoldDB" id="A0A0J6GGC3"/>
<feature type="active site" evidence="6">
    <location>
        <position position="23"/>
    </location>
</feature>
<gene>
    <name evidence="8" type="ORF">SAMN04489800_2847</name>
</gene>
<name>A0A0J6GGC3_PSEDM</name>
<keyword evidence="4" id="KW-0904">Protein phosphatase</keyword>
<dbReference type="EC" id="3.1.3.48" evidence="2"/>
<dbReference type="SMART" id="SM00226">
    <property type="entry name" value="LMWPc"/>
    <property type="match status" value="1"/>
</dbReference>
<dbReference type="PRINTS" id="PR00719">
    <property type="entry name" value="LMWPTPASE"/>
</dbReference>
<dbReference type="GO" id="GO:0004725">
    <property type="term" value="F:protein tyrosine phosphatase activity"/>
    <property type="evidence" value="ECO:0007669"/>
    <property type="project" value="UniProtKB-EC"/>
</dbReference>
<dbReference type="OrthoDB" id="9784339at2"/>
<organism evidence="8 9">
    <name type="scientific">Pseudomonas deceptionensis</name>
    <dbReference type="NCBI Taxonomy" id="882211"/>
    <lineage>
        <taxon>Bacteria</taxon>
        <taxon>Pseudomonadati</taxon>
        <taxon>Pseudomonadota</taxon>
        <taxon>Gammaproteobacteria</taxon>
        <taxon>Pseudomonadales</taxon>
        <taxon>Pseudomonadaceae</taxon>
        <taxon>Pseudomonas</taxon>
    </lineage>
</organism>
<dbReference type="PANTHER" id="PTHR11717">
    <property type="entry name" value="LOW MOLECULAR WEIGHT PROTEIN TYROSINE PHOSPHATASE"/>
    <property type="match status" value="1"/>
</dbReference>
<dbReference type="InterPro" id="IPR050438">
    <property type="entry name" value="LMW_PTPase"/>
</dbReference>
<feature type="domain" description="Phosphotyrosine protein phosphatase I" evidence="7">
    <location>
        <begin position="11"/>
        <end position="151"/>
    </location>
</feature>
<feature type="active site" description="Proton donor" evidence="6">
    <location>
        <position position="125"/>
    </location>
</feature>
<evidence type="ECO:0000256" key="2">
    <source>
        <dbReference type="ARBA" id="ARBA00013064"/>
    </source>
</evidence>
<comment type="catalytic activity">
    <reaction evidence="5">
        <text>O-phospho-L-tyrosyl-[protein] + H2O = L-tyrosyl-[protein] + phosphate</text>
        <dbReference type="Rhea" id="RHEA:10684"/>
        <dbReference type="Rhea" id="RHEA-COMP:10136"/>
        <dbReference type="Rhea" id="RHEA-COMP:20101"/>
        <dbReference type="ChEBI" id="CHEBI:15377"/>
        <dbReference type="ChEBI" id="CHEBI:43474"/>
        <dbReference type="ChEBI" id="CHEBI:46858"/>
        <dbReference type="ChEBI" id="CHEBI:61978"/>
        <dbReference type="EC" id="3.1.3.48"/>
    </reaction>
</comment>
<evidence type="ECO:0000259" key="7">
    <source>
        <dbReference type="SMART" id="SM00226"/>
    </source>
</evidence>
<dbReference type="Proteomes" id="UP000183613">
    <property type="component" value="Unassembled WGS sequence"/>
</dbReference>
<dbReference type="InterPro" id="IPR023485">
    <property type="entry name" value="Ptyr_pPase"/>
</dbReference>
<evidence type="ECO:0000313" key="9">
    <source>
        <dbReference type="Proteomes" id="UP000183613"/>
    </source>
</evidence>
<evidence type="ECO:0000256" key="1">
    <source>
        <dbReference type="ARBA" id="ARBA00011063"/>
    </source>
</evidence>
<keyword evidence="9" id="KW-1185">Reference proteome</keyword>
<dbReference type="PANTHER" id="PTHR11717:SF31">
    <property type="entry name" value="LOW MOLECULAR WEIGHT PROTEIN-TYROSINE-PHOSPHATASE ETP-RELATED"/>
    <property type="match status" value="1"/>
</dbReference>
<dbReference type="PATRIC" id="fig|882211.3.peg.224"/>
<dbReference type="SUPFAM" id="SSF52788">
    <property type="entry name" value="Phosphotyrosine protein phosphatases I"/>
    <property type="match status" value="1"/>
</dbReference>
<evidence type="ECO:0000256" key="4">
    <source>
        <dbReference type="ARBA" id="ARBA00022912"/>
    </source>
</evidence>
<evidence type="ECO:0000313" key="8">
    <source>
        <dbReference type="EMBL" id="SEE92176.1"/>
    </source>
</evidence>
<comment type="similarity">
    <text evidence="1">Belongs to the low molecular weight phosphotyrosine protein phosphatase family.</text>
</comment>
<dbReference type="Gene3D" id="3.40.50.2300">
    <property type="match status" value="1"/>
</dbReference>
<proteinExistence type="inferred from homology"/>
<feature type="active site" description="Nucleophile" evidence="6">
    <location>
        <position position="17"/>
    </location>
</feature>
<dbReference type="EMBL" id="FNUD01000002">
    <property type="protein sequence ID" value="SEE92176.1"/>
    <property type="molecule type" value="Genomic_DNA"/>
</dbReference>
<dbReference type="InterPro" id="IPR017867">
    <property type="entry name" value="Tyr_phospatase_low_mol_wt"/>
</dbReference>
<evidence type="ECO:0000256" key="6">
    <source>
        <dbReference type="PIRSR" id="PIRSR617867-1"/>
    </source>
</evidence>
<protein>
    <recommendedName>
        <fullName evidence="2">protein-tyrosine-phosphatase</fullName>
        <ecNumber evidence="2">3.1.3.48</ecNumber>
    </recommendedName>
</protein>
<comment type="caution">
    <text evidence="8">The sequence shown here is derived from an EMBL/GenBank/DDBJ whole genome shotgun (WGS) entry which is preliminary data.</text>
</comment>
<evidence type="ECO:0000256" key="5">
    <source>
        <dbReference type="ARBA" id="ARBA00051722"/>
    </source>
</evidence>
<sequence>MFGTKEAALFKRIMIVCIGNICRSPTAEHLMRVALTPSDIVVSSAGLSAVKSKPIEATAAAVLEEHGHAVPEHISTQLTAAKINEADLILVMEQHHIGGVLSLAPEARGKVFLLGKWQDNREINDPYRQGKPAFVHAYALIDAAVNAWAQRIKR</sequence>
<dbReference type="InterPro" id="IPR036196">
    <property type="entry name" value="Ptyr_pPase_sf"/>
</dbReference>
<reference evidence="8" key="1">
    <citation type="submission" date="2016-10" db="EMBL/GenBank/DDBJ databases">
        <authorList>
            <person name="Varghese N."/>
            <person name="Submissions S."/>
        </authorList>
    </citation>
    <scope>NUCLEOTIDE SEQUENCE [LARGE SCALE GENOMIC DNA]</scope>
    <source>
        <strain evidence="8">LMG 25555</strain>
    </source>
</reference>
<keyword evidence="3" id="KW-0378">Hydrolase</keyword>
<dbReference type="Pfam" id="PF01451">
    <property type="entry name" value="LMWPc"/>
    <property type="match status" value="1"/>
</dbReference>
<evidence type="ECO:0000256" key="3">
    <source>
        <dbReference type="ARBA" id="ARBA00022801"/>
    </source>
</evidence>